<evidence type="ECO:0000313" key="3">
    <source>
        <dbReference type="EMBL" id="PRQ71676.1"/>
    </source>
</evidence>
<proteinExistence type="predicted"/>
<dbReference type="EMBL" id="LCTV02000011">
    <property type="protein sequence ID" value="PRQ71676.1"/>
    <property type="molecule type" value="Genomic_DNA"/>
</dbReference>
<protein>
    <recommendedName>
        <fullName evidence="5">PH domain-containing protein</fullName>
    </recommendedName>
</protein>
<keyword evidence="1" id="KW-0175">Coiled coil</keyword>
<feature type="compositionally biased region" description="Pro residues" evidence="2">
    <location>
        <begin position="176"/>
        <end position="198"/>
    </location>
</feature>
<feature type="compositionally biased region" description="Polar residues" evidence="2">
    <location>
        <begin position="53"/>
        <end position="67"/>
    </location>
</feature>
<dbReference type="Proteomes" id="UP000239560">
    <property type="component" value="Unassembled WGS sequence"/>
</dbReference>
<feature type="region of interest" description="Disordered" evidence="2">
    <location>
        <begin position="1027"/>
        <end position="1069"/>
    </location>
</feature>
<feature type="compositionally biased region" description="Pro residues" evidence="2">
    <location>
        <begin position="1027"/>
        <end position="1037"/>
    </location>
</feature>
<dbReference type="AlphaFoldDB" id="A0A2T0A0Y6"/>
<feature type="compositionally biased region" description="Pro residues" evidence="2">
    <location>
        <begin position="692"/>
        <end position="704"/>
    </location>
</feature>
<feature type="compositionally biased region" description="Pro residues" evidence="2">
    <location>
        <begin position="129"/>
        <end position="143"/>
    </location>
</feature>
<feature type="region of interest" description="Disordered" evidence="2">
    <location>
        <begin position="831"/>
        <end position="910"/>
    </location>
</feature>
<name>A0A2T0A0Y6_RHOTO</name>
<evidence type="ECO:0008006" key="5">
    <source>
        <dbReference type="Google" id="ProtNLM"/>
    </source>
</evidence>
<feature type="compositionally biased region" description="Low complexity" evidence="2">
    <location>
        <begin position="594"/>
        <end position="614"/>
    </location>
</feature>
<dbReference type="OrthoDB" id="2529601at2759"/>
<evidence type="ECO:0000256" key="1">
    <source>
        <dbReference type="SAM" id="Coils"/>
    </source>
</evidence>
<feature type="compositionally biased region" description="Basic and acidic residues" evidence="2">
    <location>
        <begin position="831"/>
        <end position="843"/>
    </location>
</feature>
<feature type="region of interest" description="Disordered" evidence="2">
    <location>
        <begin position="594"/>
        <end position="624"/>
    </location>
</feature>
<feature type="region of interest" description="Disordered" evidence="2">
    <location>
        <begin position="1152"/>
        <end position="1212"/>
    </location>
</feature>
<feature type="region of interest" description="Disordered" evidence="2">
    <location>
        <begin position="290"/>
        <end position="316"/>
    </location>
</feature>
<organism evidence="3 4">
    <name type="scientific">Rhodotorula toruloides</name>
    <name type="common">Yeast</name>
    <name type="synonym">Rhodosporidium toruloides</name>
    <dbReference type="NCBI Taxonomy" id="5286"/>
    <lineage>
        <taxon>Eukaryota</taxon>
        <taxon>Fungi</taxon>
        <taxon>Dikarya</taxon>
        <taxon>Basidiomycota</taxon>
        <taxon>Pucciniomycotina</taxon>
        <taxon>Microbotryomycetes</taxon>
        <taxon>Sporidiobolales</taxon>
        <taxon>Sporidiobolaceae</taxon>
        <taxon>Rhodotorula</taxon>
    </lineage>
</organism>
<feature type="compositionally biased region" description="Polar residues" evidence="2">
    <location>
        <begin position="868"/>
        <end position="887"/>
    </location>
</feature>
<feature type="compositionally biased region" description="Polar residues" evidence="2">
    <location>
        <begin position="901"/>
        <end position="910"/>
    </location>
</feature>
<evidence type="ECO:0000313" key="4">
    <source>
        <dbReference type="Proteomes" id="UP000239560"/>
    </source>
</evidence>
<feature type="compositionally biased region" description="Basic and acidic residues" evidence="2">
    <location>
        <begin position="385"/>
        <end position="394"/>
    </location>
</feature>
<accession>A0A2T0A0Y6</accession>
<comment type="caution">
    <text evidence="3">The sequence shown here is derived from an EMBL/GenBank/DDBJ whole genome shotgun (WGS) entry which is preliminary data.</text>
</comment>
<sequence length="1250" mass="137839">MWVGAGLYRRFVSPATPIERPVQVEENREEEESSDASFRTAEEGLYGEYSSVGRASTTPDIRLQSPSGGIYSPSFPSTTSFRSTVSRIPRIQPVSTESALPSHAQPGHPAPVPVSVTRELPRTSQDPPVTVPPAMPFTAPPPANRGLMDRLKAQRAARMAQPPPAPDRAARDDLQQPPPSPQPPKLPSPPLQPFPTPQPEILLQPFPAADVDCVSHVHLPDDLPLHDVPYGATHLYEPTRQAPDSFAQPAFEAVDHYEDPYFQPSLSHTPPFTHVDHLPNQPFFRRRDSPSHFADADYGGEPDQVPYSPWTLPPHPQQAIHRVPSHLSEQTLLNEAASVSIAAPAPPIIDSPAPPPPPPNTAQVQPLSQPSLSEGGTTGDEPVDPWERRARRERRERQALLDWERARREEERRNQPPPPLLPPSHPLSPVKQVAKAVKPTEERPRSSRSHQSSASPAIPLPEPEPVLAEGWLLLPPTHRPFTDGLLRFSELWAPVYVLLTPATLHLGGLQGEQNEVNLPLIDIVRVVRLSNFNQPTFEPFRIDFASGEYLHVAGTQALDAAFWSLKIDNARSGAYRRPPSIASDVASFVSTTPSRLSLRGGHASSRSSSRTTLHPLPQEPTATPPAFAEISLKNVKDRAWMRDFHQAVPTHAYIEELPANAGSDDWGAIDDELRPTAQAAVPVAVGKTGWPARPPPEESPPPSRPQSELRHSDVDALGFILGKLQEQSNALDAQAVRQESKLQLSREELRRLEERIRERLEREGRKPSRSEQKVLDRVEWLLHLNDVQLRKYAYAMLREGSPSASDSTARAFQKELDLMTTIERELESLRREAKELPTNDRDSVTSSADSLAQRGPTRSLARKPSAISRFSANTSENIPSPTTQMQPQPLPIPRSSPRHSPVSQARQSSQELYYVPENSPVLHEATTSTFQETFMQESPVQEARRGSSTSERRRRLQELFLDVEYLFQQQQAYIASSHDQQERLRRSLGKILNLLQHDSVYRSETLSSLVGHLYDLTSHNLDIPLAPPHFPPAPPHPALSYSETTGTKSSSSSSSAPHMPPKKEMHLLPSDGRMAPRLIPKALAPPLAPPQAAVARAAGPAAAGAGGKGGVRRATNGKRPLFGVDAALQPAHHFHRWRAGPEAAKAAREVTTLAKANEPEPPRTVPAPTDKALQPTPFVEQDERVEKALETLSRPEAKQEKAGAKSGLSGEAAAKKAVAVWELLDAQKRKREAEERAKKQGRGRGRGQRR</sequence>
<reference evidence="3 4" key="1">
    <citation type="journal article" date="2018" name="Elife">
        <title>Functional genomics of lipid metabolism in the oleaginous yeast Rhodosporidium toruloides.</title>
        <authorList>
            <person name="Coradetti S.T."/>
            <person name="Pinel D."/>
            <person name="Geiselman G."/>
            <person name="Ito M."/>
            <person name="Mondo S."/>
            <person name="Reilly M.C."/>
            <person name="Cheng Y.F."/>
            <person name="Bauer S."/>
            <person name="Grigoriev I."/>
            <person name="Gladden J.M."/>
            <person name="Simmons B.A."/>
            <person name="Brem R."/>
            <person name="Arkin A.P."/>
            <person name="Skerker J.M."/>
        </authorList>
    </citation>
    <scope>NUCLEOTIDE SEQUENCE [LARGE SCALE GENOMIC DNA]</scope>
    <source>
        <strain evidence="3 4">NBRC 0880</strain>
    </source>
</reference>
<feature type="compositionally biased region" description="Low complexity" evidence="2">
    <location>
        <begin position="72"/>
        <end position="87"/>
    </location>
</feature>
<feature type="compositionally biased region" description="Pro residues" evidence="2">
    <location>
        <begin position="415"/>
        <end position="426"/>
    </location>
</feature>
<feature type="compositionally biased region" description="Pro residues" evidence="2">
    <location>
        <begin position="345"/>
        <end position="360"/>
    </location>
</feature>
<feature type="region of interest" description="Disordered" evidence="2">
    <location>
        <begin position="20"/>
        <end position="202"/>
    </location>
</feature>
<feature type="region of interest" description="Disordered" evidence="2">
    <location>
        <begin position="406"/>
        <end position="462"/>
    </location>
</feature>
<feature type="region of interest" description="Disordered" evidence="2">
    <location>
        <begin position="1227"/>
        <end position="1250"/>
    </location>
</feature>
<feature type="compositionally biased region" description="Basic and acidic residues" evidence="2">
    <location>
        <begin position="1181"/>
        <end position="1203"/>
    </location>
</feature>
<gene>
    <name evidence="3" type="ORF">AAT19DRAFT_9791</name>
</gene>
<feature type="compositionally biased region" description="Basic residues" evidence="2">
    <location>
        <begin position="1239"/>
        <end position="1250"/>
    </location>
</feature>
<feature type="region of interest" description="Disordered" evidence="2">
    <location>
        <begin position="931"/>
        <end position="951"/>
    </location>
</feature>
<feature type="compositionally biased region" description="Polar residues" evidence="2">
    <location>
        <begin position="361"/>
        <end position="375"/>
    </location>
</feature>
<evidence type="ECO:0000256" key="2">
    <source>
        <dbReference type="SAM" id="MobiDB-lite"/>
    </source>
</evidence>
<dbReference type="PANTHER" id="PTHR24216">
    <property type="entry name" value="PAXILLIN-RELATED"/>
    <property type="match status" value="1"/>
</dbReference>
<feature type="compositionally biased region" description="Basic and acidic residues" evidence="2">
    <location>
        <begin position="1227"/>
        <end position="1238"/>
    </location>
</feature>
<feature type="region of interest" description="Disordered" evidence="2">
    <location>
        <begin position="345"/>
        <end position="394"/>
    </location>
</feature>
<feature type="region of interest" description="Disordered" evidence="2">
    <location>
        <begin position="686"/>
        <end position="710"/>
    </location>
</feature>
<feature type="coiled-coil region" evidence="1">
    <location>
        <begin position="721"/>
        <end position="766"/>
    </location>
</feature>